<organism evidence="2">
    <name type="scientific">Aureococcus anophagefferens</name>
    <name type="common">Harmful bloom alga</name>
    <dbReference type="NCBI Taxonomy" id="44056"/>
    <lineage>
        <taxon>Eukaryota</taxon>
        <taxon>Sar</taxon>
        <taxon>Stramenopiles</taxon>
        <taxon>Ochrophyta</taxon>
        <taxon>Pelagophyceae</taxon>
        <taxon>Pelagomonadales</taxon>
        <taxon>Pelagomonadaceae</taxon>
        <taxon>Aureococcus</taxon>
    </lineage>
</organism>
<proteinExistence type="predicted"/>
<dbReference type="GeneID" id="20228772"/>
<dbReference type="Proteomes" id="UP000002729">
    <property type="component" value="Unassembled WGS sequence"/>
</dbReference>
<dbReference type="EMBL" id="GL833154">
    <property type="protein sequence ID" value="EGB04211.1"/>
    <property type="molecule type" value="Genomic_DNA"/>
</dbReference>
<name>F0YKZ2_AURAN</name>
<dbReference type="KEGG" id="aaf:AURANDRAFT_72574"/>
<sequence>MGVHVGPEILTSTICSLRHALIIMHIGRTPPPRGIKKTSIYLGNSRLLPESAHIIWFAKLSWDPGAPKICQSPCSATTAFAAPSNLRHCFGRAYIREITQDRNGARWTCASNKRNDVRKSGGYLDTIARSMQLLTRYKSSLNVPGWLLLDSKDAVMTIIKHVQCHIGDMFICVVVLNCVPSTVHDVCYTVSGEITEVLGYAIAPNIEKAGNYLGTF</sequence>
<dbReference type="AlphaFoldDB" id="F0YKZ2"/>
<protein>
    <submittedName>
        <fullName evidence="1">Uncharacterized protein</fullName>
    </submittedName>
</protein>
<gene>
    <name evidence="1" type="ORF">AURANDRAFT_72574</name>
</gene>
<dbReference type="RefSeq" id="XP_009041064.1">
    <property type="nucleotide sequence ID" value="XM_009042816.1"/>
</dbReference>
<keyword evidence="2" id="KW-1185">Reference proteome</keyword>
<accession>F0YKZ2</accession>
<evidence type="ECO:0000313" key="2">
    <source>
        <dbReference type="Proteomes" id="UP000002729"/>
    </source>
</evidence>
<evidence type="ECO:0000313" key="1">
    <source>
        <dbReference type="EMBL" id="EGB04211.1"/>
    </source>
</evidence>
<reference evidence="1 2" key="1">
    <citation type="journal article" date="2011" name="Proc. Natl. Acad. Sci. U.S.A.">
        <title>Niche of harmful alga Aureococcus anophagefferens revealed through ecogenomics.</title>
        <authorList>
            <person name="Gobler C.J."/>
            <person name="Berry D.L."/>
            <person name="Dyhrman S.T."/>
            <person name="Wilhelm S.W."/>
            <person name="Salamov A."/>
            <person name="Lobanov A.V."/>
            <person name="Zhang Y."/>
            <person name="Collier J.L."/>
            <person name="Wurch L.L."/>
            <person name="Kustka A.B."/>
            <person name="Dill B.D."/>
            <person name="Shah M."/>
            <person name="VerBerkmoes N.C."/>
            <person name="Kuo A."/>
            <person name="Terry A."/>
            <person name="Pangilinan J."/>
            <person name="Lindquist E.A."/>
            <person name="Lucas S."/>
            <person name="Paulsen I.T."/>
            <person name="Hattenrath-Lehmann T.K."/>
            <person name="Talmage S.C."/>
            <person name="Walker E.A."/>
            <person name="Koch F."/>
            <person name="Burson A.M."/>
            <person name="Marcoval M.A."/>
            <person name="Tang Y.Z."/>
            <person name="Lecleir G.R."/>
            <person name="Coyne K.J."/>
            <person name="Berg G.M."/>
            <person name="Bertrand E.M."/>
            <person name="Saito M.A."/>
            <person name="Gladyshev V.N."/>
            <person name="Grigoriev I.V."/>
        </authorList>
    </citation>
    <scope>NUCLEOTIDE SEQUENCE [LARGE SCALE GENOMIC DNA]</scope>
    <source>
        <strain evidence="2">CCMP 1984</strain>
    </source>
</reference>
<dbReference type="InParanoid" id="F0YKZ2"/>